<evidence type="ECO:0000313" key="2">
    <source>
        <dbReference type="EMBL" id="TCS71889.1"/>
    </source>
</evidence>
<accession>A0A4R3JV96</accession>
<dbReference type="SUPFAM" id="SSF54523">
    <property type="entry name" value="Pili subunits"/>
    <property type="match status" value="1"/>
</dbReference>
<sequence length="283" mass="30257">MPATLRRRAGGFSLIELIVVMVIVGLLAGMIALFIVNPVRGYLDSSRRAVLVDIANTALMRMARDVRLALPNSVRVRQNGGVFYLEFLLLDGGGRYREQIGAAGDDPLDFATRGVSTDTRFDLLGPPISMAAGAEIVIYNLALDADTDAYQGGNRRAYTGTLGTVSRIDFAAAPGGAPFPMESPARRFHVVRSPVTYACNPATGELRRYAGYGIGAAQPADQASPPLSTAGNNNLLASKVSRCRFAYVPGASETLGQLTLWLELTDEGESVSLYREVVVSNEP</sequence>
<feature type="transmembrane region" description="Helical" evidence="1">
    <location>
        <begin position="12"/>
        <end position="36"/>
    </location>
</feature>
<organism evidence="2 3">
    <name type="scientific">Sulfuritortus calidifontis</name>
    <dbReference type="NCBI Taxonomy" id="1914471"/>
    <lineage>
        <taxon>Bacteria</taxon>
        <taxon>Pseudomonadati</taxon>
        <taxon>Pseudomonadota</taxon>
        <taxon>Betaproteobacteria</taxon>
        <taxon>Nitrosomonadales</taxon>
        <taxon>Thiobacillaceae</taxon>
        <taxon>Sulfuritortus</taxon>
    </lineage>
</organism>
<dbReference type="InterPro" id="IPR045584">
    <property type="entry name" value="Pilin-like"/>
</dbReference>
<dbReference type="AlphaFoldDB" id="A0A4R3JV96"/>
<evidence type="ECO:0000313" key="3">
    <source>
        <dbReference type="Proteomes" id="UP000295135"/>
    </source>
</evidence>
<dbReference type="Proteomes" id="UP000295135">
    <property type="component" value="Unassembled WGS sequence"/>
</dbReference>
<dbReference type="EMBL" id="SLZY01000007">
    <property type="protein sequence ID" value="TCS71889.1"/>
    <property type="molecule type" value="Genomic_DNA"/>
</dbReference>
<dbReference type="PROSITE" id="PS00409">
    <property type="entry name" value="PROKAR_NTER_METHYL"/>
    <property type="match status" value="1"/>
</dbReference>
<keyword evidence="3" id="KW-1185">Reference proteome</keyword>
<keyword evidence="1" id="KW-0472">Membrane</keyword>
<proteinExistence type="predicted"/>
<protein>
    <submittedName>
        <fullName evidence="2">MSHA biogenesis protein MshO</fullName>
    </submittedName>
</protein>
<dbReference type="Pfam" id="PF07963">
    <property type="entry name" value="N_methyl"/>
    <property type="match status" value="1"/>
</dbReference>
<dbReference type="NCBIfam" id="TIGR02532">
    <property type="entry name" value="IV_pilin_GFxxxE"/>
    <property type="match status" value="1"/>
</dbReference>
<gene>
    <name evidence="2" type="ORF">EDC61_10727</name>
</gene>
<evidence type="ECO:0000256" key="1">
    <source>
        <dbReference type="SAM" id="Phobius"/>
    </source>
</evidence>
<comment type="caution">
    <text evidence="2">The sequence shown here is derived from an EMBL/GenBank/DDBJ whole genome shotgun (WGS) entry which is preliminary data.</text>
</comment>
<keyword evidence="1" id="KW-0812">Transmembrane</keyword>
<dbReference type="Gene3D" id="3.30.700.10">
    <property type="entry name" value="Glycoprotein, Type 4 Pilin"/>
    <property type="match status" value="1"/>
</dbReference>
<dbReference type="InterPro" id="IPR012902">
    <property type="entry name" value="N_methyl_site"/>
</dbReference>
<reference evidence="2 3" key="1">
    <citation type="submission" date="2019-03" db="EMBL/GenBank/DDBJ databases">
        <title>Genomic Encyclopedia of Type Strains, Phase IV (KMG-IV): sequencing the most valuable type-strain genomes for metagenomic binning, comparative biology and taxonomic classification.</title>
        <authorList>
            <person name="Goeker M."/>
        </authorList>
    </citation>
    <scope>NUCLEOTIDE SEQUENCE [LARGE SCALE GENOMIC DNA]</scope>
    <source>
        <strain evidence="2 3">DSM 103923</strain>
    </source>
</reference>
<keyword evidence="1" id="KW-1133">Transmembrane helix</keyword>
<name>A0A4R3JV96_9PROT</name>
<dbReference type="RefSeq" id="WP_165919145.1">
    <property type="nucleotide sequence ID" value="NZ_AP018721.1"/>
</dbReference>